<evidence type="ECO:0000313" key="4">
    <source>
        <dbReference type="Proteomes" id="UP001159364"/>
    </source>
</evidence>
<dbReference type="PANTHER" id="PTHR33474">
    <property type="entry name" value="TRANSMEMBRANE PROTEIN"/>
    <property type="match status" value="1"/>
</dbReference>
<feature type="region of interest" description="Disordered" evidence="1">
    <location>
        <begin position="45"/>
        <end position="83"/>
    </location>
</feature>
<accession>A0AAV8T2B6</accession>
<keyword evidence="2" id="KW-0732">Signal</keyword>
<proteinExistence type="predicted"/>
<protein>
    <submittedName>
        <fullName evidence="3">Uncharacterized protein</fullName>
    </submittedName>
</protein>
<organism evidence="3 4">
    <name type="scientific">Erythroxylum novogranatense</name>
    <dbReference type="NCBI Taxonomy" id="1862640"/>
    <lineage>
        <taxon>Eukaryota</taxon>
        <taxon>Viridiplantae</taxon>
        <taxon>Streptophyta</taxon>
        <taxon>Embryophyta</taxon>
        <taxon>Tracheophyta</taxon>
        <taxon>Spermatophyta</taxon>
        <taxon>Magnoliopsida</taxon>
        <taxon>eudicotyledons</taxon>
        <taxon>Gunneridae</taxon>
        <taxon>Pentapetalae</taxon>
        <taxon>rosids</taxon>
        <taxon>fabids</taxon>
        <taxon>Malpighiales</taxon>
        <taxon>Erythroxylaceae</taxon>
        <taxon>Erythroxylum</taxon>
    </lineage>
</organism>
<dbReference type="Proteomes" id="UP001159364">
    <property type="component" value="Linkage Group LG07"/>
</dbReference>
<evidence type="ECO:0000256" key="1">
    <source>
        <dbReference type="SAM" id="MobiDB-lite"/>
    </source>
</evidence>
<name>A0AAV8T2B6_9ROSI</name>
<sequence>MNMAGNVLQQLLILLLFSHLISLNSGSSSNTKNLFHHDQDMLSSYQKQATSVHRNSRQDLEYNDYSESGPNERHIPKSPAEGN</sequence>
<gene>
    <name evidence="3" type="ORF">K2173_021939</name>
</gene>
<reference evidence="3 4" key="1">
    <citation type="submission" date="2021-09" db="EMBL/GenBank/DDBJ databases">
        <title>Genomic insights and catalytic innovation underlie evolution of tropane alkaloids biosynthesis.</title>
        <authorList>
            <person name="Wang Y.-J."/>
            <person name="Tian T."/>
            <person name="Huang J.-P."/>
            <person name="Huang S.-X."/>
        </authorList>
    </citation>
    <scope>NUCLEOTIDE SEQUENCE [LARGE SCALE GENOMIC DNA]</scope>
    <source>
        <strain evidence="3">KIB-2018</strain>
        <tissue evidence="3">Leaf</tissue>
    </source>
</reference>
<dbReference type="PANTHER" id="PTHR33474:SF22">
    <property type="match status" value="1"/>
</dbReference>
<keyword evidence="4" id="KW-1185">Reference proteome</keyword>
<feature type="signal peptide" evidence="2">
    <location>
        <begin position="1"/>
        <end position="26"/>
    </location>
</feature>
<evidence type="ECO:0000313" key="3">
    <source>
        <dbReference type="EMBL" id="KAJ8760901.1"/>
    </source>
</evidence>
<feature type="chain" id="PRO_5043619830" evidence="2">
    <location>
        <begin position="27"/>
        <end position="83"/>
    </location>
</feature>
<dbReference type="EMBL" id="JAIWQS010000007">
    <property type="protein sequence ID" value="KAJ8760901.1"/>
    <property type="molecule type" value="Genomic_DNA"/>
</dbReference>
<evidence type="ECO:0000256" key="2">
    <source>
        <dbReference type="SAM" id="SignalP"/>
    </source>
</evidence>
<dbReference type="AlphaFoldDB" id="A0AAV8T2B6"/>
<comment type="caution">
    <text evidence="3">The sequence shown here is derived from an EMBL/GenBank/DDBJ whole genome shotgun (WGS) entry which is preliminary data.</text>
</comment>